<dbReference type="OrthoDB" id="3557038at2"/>
<keyword evidence="2" id="KW-1185">Reference proteome</keyword>
<dbReference type="RefSeq" id="WP_005442010.1">
    <property type="nucleotide sequence ID" value="NZ_CM001466.1"/>
</dbReference>
<evidence type="ECO:0000313" key="2">
    <source>
        <dbReference type="Proteomes" id="UP000004705"/>
    </source>
</evidence>
<evidence type="ECO:0000313" key="1">
    <source>
        <dbReference type="EMBL" id="EHY89409.1"/>
    </source>
</evidence>
<dbReference type="Proteomes" id="UP000004705">
    <property type="component" value="Chromosome"/>
</dbReference>
<dbReference type="HOGENOM" id="CLU_2791463_0_0_11"/>
<gene>
    <name evidence="1" type="ORF">SacazDRAFT_02512</name>
</gene>
<protein>
    <submittedName>
        <fullName evidence="1">Uncharacterized protein</fullName>
    </submittedName>
</protein>
<proteinExistence type="predicted"/>
<accession>H8G857</accession>
<reference evidence="1 2" key="1">
    <citation type="journal article" date="2012" name="Stand. Genomic Sci.">
        <title>Genome sequence of the soil bacterium Saccharomonospora azurea type strain (NA-128(T)).</title>
        <authorList>
            <person name="Klenk H.P."/>
            <person name="Held B."/>
            <person name="Lucas S."/>
            <person name="Lapidus A."/>
            <person name="Copeland A."/>
            <person name="Hammon N."/>
            <person name="Pitluck S."/>
            <person name="Goodwin L.A."/>
            <person name="Han C."/>
            <person name="Tapia R."/>
            <person name="Brambilla E.M."/>
            <person name="Potter G."/>
            <person name="Land M."/>
            <person name="Ivanova N."/>
            <person name="Rohde M."/>
            <person name="Goker M."/>
            <person name="Detter J.C."/>
            <person name="Kyrpides N.C."/>
            <person name="Woyke T."/>
        </authorList>
    </citation>
    <scope>NUCLEOTIDE SEQUENCE [LARGE SCALE GENOMIC DNA]</scope>
    <source>
        <strain evidence="1 2">NA-128</strain>
    </source>
</reference>
<name>H8G857_9PSEU</name>
<organism evidence="1 2">
    <name type="scientific">Saccharomonospora azurea NA-128</name>
    <dbReference type="NCBI Taxonomy" id="882081"/>
    <lineage>
        <taxon>Bacteria</taxon>
        <taxon>Bacillati</taxon>
        <taxon>Actinomycetota</taxon>
        <taxon>Actinomycetes</taxon>
        <taxon>Pseudonocardiales</taxon>
        <taxon>Pseudonocardiaceae</taxon>
        <taxon>Saccharomonospora</taxon>
    </lineage>
</organism>
<sequence length="67" mass="7509">MHDGPVTALGPLTDDRPTVTFWRLDDVHHARPALATADLEARHALRHTDPPTLDVLQRVVKGLRRLV</sequence>
<dbReference type="AlphaFoldDB" id="H8G857"/>
<dbReference type="EMBL" id="CM001466">
    <property type="protein sequence ID" value="EHY89409.1"/>
    <property type="molecule type" value="Genomic_DNA"/>
</dbReference>